<comment type="caution">
    <text evidence="2">The sequence shown here is derived from an EMBL/GenBank/DDBJ whole genome shotgun (WGS) entry which is preliminary data.</text>
</comment>
<evidence type="ECO:0000313" key="2">
    <source>
        <dbReference type="EMBL" id="KAK6727440.1"/>
    </source>
</evidence>
<reference evidence="2 3" key="1">
    <citation type="submission" date="2023-08" db="EMBL/GenBank/DDBJ databases">
        <title>A Necator americanus chromosomal reference genome.</title>
        <authorList>
            <person name="Ilik V."/>
            <person name="Petrzelkova K.J."/>
            <person name="Pardy F."/>
            <person name="Fuh T."/>
            <person name="Niatou-Singa F.S."/>
            <person name="Gouil Q."/>
            <person name="Baker L."/>
            <person name="Ritchie M.E."/>
            <person name="Jex A.R."/>
            <person name="Gazzola D."/>
            <person name="Li H."/>
            <person name="Toshio Fujiwara R."/>
            <person name="Zhan B."/>
            <person name="Aroian R.V."/>
            <person name="Pafco B."/>
            <person name="Schwarz E.M."/>
        </authorList>
    </citation>
    <scope>NUCLEOTIDE SEQUENCE [LARGE SCALE GENOMIC DNA]</scope>
    <source>
        <strain evidence="2 3">Aroian</strain>
        <tissue evidence="2">Whole animal</tissue>
    </source>
</reference>
<sequence>MQFFYFLLAVLAVFSQRSYASYEHLHGFEGVPVAEHMPFLAAGAPIVAAHAPVVAAAAPVVAAAAPVYPYALNGGFHPSAAVHNHVSSYHREDGHLSDTGMMLPFKSRRRAAKKVARVRKNLHKKN</sequence>
<feature type="signal peptide" evidence="1">
    <location>
        <begin position="1"/>
        <end position="20"/>
    </location>
</feature>
<keyword evidence="1" id="KW-0732">Signal</keyword>
<dbReference type="EMBL" id="JAVFWL010000001">
    <property type="protein sequence ID" value="KAK6727440.1"/>
    <property type="molecule type" value="Genomic_DNA"/>
</dbReference>
<keyword evidence="3" id="KW-1185">Reference proteome</keyword>
<protein>
    <submittedName>
        <fullName evidence="2">Uncharacterized protein</fullName>
    </submittedName>
</protein>
<evidence type="ECO:0000313" key="3">
    <source>
        <dbReference type="Proteomes" id="UP001303046"/>
    </source>
</evidence>
<feature type="chain" id="PRO_5047403326" evidence="1">
    <location>
        <begin position="21"/>
        <end position="126"/>
    </location>
</feature>
<gene>
    <name evidence="2" type="primary">Necator_chrI.g1374</name>
    <name evidence="2" type="ORF">RB195_005248</name>
</gene>
<evidence type="ECO:0000256" key="1">
    <source>
        <dbReference type="SAM" id="SignalP"/>
    </source>
</evidence>
<name>A0ABR1BQD6_NECAM</name>
<organism evidence="2 3">
    <name type="scientific">Necator americanus</name>
    <name type="common">Human hookworm</name>
    <dbReference type="NCBI Taxonomy" id="51031"/>
    <lineage>
        <taxon>Eukaryota</taxon>
        <taxon>Metazoa</taxon>
        <taxon>Ecdysozoa</taxon>
        <taxon>Nematoda</taxon>
        <taxon>Chromadorea</taxon>
        <taxon>Rhabditida</taxon>
        <taxon>Rhabditina</taxon>
        <taxon>Rhabditomorpha</taxon>
        <taxon>Strongyloidea</taxon>
        <taxon>Ancylostomatidae</taxon>
        <taxon>Bunostominae</taxon>
        <taxon>Necator</taxon>
    </lineage>
</organism>
<dbReference type="Proteomes" id="UP001303046">
    <property type="component" value="Unassembled WGS sequence"/>
</dbReference>
<proteinExistence type="predicted"/>
<accession>A0ABR1BQD6</accession>